<evidence type="ECO:0000256" key="9">
    <source>
        <dbReference type="SAM" id="Coils"/>
    </source>
</evidence>
<accession>A0A1M4YBZ6</accession>
<sequence>MPEKHVSSQFDHELNSVAGRIMEMGGLVESQIKFAIDALSNLDSAAAAQIARLEERVNELDVEIDAELSTIIATRQPTAKDLRLLLGISKATSNLERIGDEANKIGRMVQTIINEGAPRNLPILELRYSGELAAAQLRSALDAFARMDLDSVVSILRQDDLIDKEFEGYTRKLVTYMMEDPRKISISLEMLFLAKSIERIGDHAKNLAELVVYMVKGKDVRHTSVEHVESTLKQGD</sequence>
<dbReference type="EMBL" id="FQUZ01000011">
    <property type="protein sequence ID" value="SHF03128.1"/>
    <property type="molecule type" value="Genomic_DNA"/>
</dbReference>
<evidence type="ECO:0000256" key="4">
    <source>
        <dbReference type="ARBA" id="ARBA00022448"/>
    </source>
</evidence>
<dbReference type="InterPro" id="IPR026022">
    <property type="entry name" value="PhoU_dom"/>
</dbReference>
<feature type="domain" description="PhoU" evidence="10">
    <location>
        <begin position="21"/>
        <end position="108"/>
    </location>
</feature>
<gene>
    <name evidence="11" type="ORF">SAMN02745117_01226</name>
</gene>
<dbReference type="GO" id="GO:0030643">
    <property type="term" value="P:intracellular phosphate ion homeostasis"/>
    <property type="evidence" value="ECO:0007669"/>
    <property type="project" value="InterPro"/>
</dbReference>
<comment type="subunit">
    <text evidence="3 8">Homodimer.</text>
</comment>
<feature type="domain" description="PhoU" evidence="10">
    <location>
        <begin position="130"/>
        <end position="211"/>
    </location>
</feature>
<keyword evidence="9" id="KW-0175">Coiled coil</keyword>
<dbReference type="PANTHER" id="PTHR42930">
    <property type="entry name" value="PHOSPHATE-SPECIFIC TRANSPORT SYSTEM ACCESSORY PROTEIN PHOU"/>
    <property type="match status" value="1"/>
</dbReference>
<evidence type="ECO:0000256" key="5">
    <source>
        <dbReference type="ARBA" id="ARBA00022490"/>
    </source>
</evidence>
<evidence type="ECO:0000259" key="10">
    <source>
        <dbReference type="Pfam" id="PF01895"/>
    </source>
</evidence>
<evidence type="ECO:0000256" key="3">
    <source>
        <dbReference type="ARBA" id="ARBA00011738"/>
    </source>
</evidence>
<evidence type="ECO:0000313" key="12">
    <source>
        <dbReference type="Proteomes" id="UP000184327"/>
    </source>
</evidence>
<feature type="coiled-coil region" evidence="9">
    <location>
        <begin position="43"/>
        <end position="70"/>
    </location>
</feature>
<evidence type="ECO:0000256" key="1">
    <source>
        <dbReference type="ARBA" id="ARBA00004496"/>
    </source>
</evidence>
<dbReference type="OrthoDB" id="9814256at2"/>
<evidence type="ECO:0000256" key="2">
    <source>
        <dbReference type="ARBA" id="ARBA00008107"/>
    </source>
</evidence>
<evidence type="ECO:0000256" key="6">
    <source>
        <dbReference type="ARBA" id="ARBA00022592"/>
    </source>
</evidence>
<protein>
    <recommendedName>
        <fullName evidence="8">Phosphate-specific transport system accessory protein PhoU</fullName>
    </recommendedName>
</protein>
<keyword evidence="12" id="KW-1185">Reference proteome</keyword>
<keyword evidence="5 8" id="KW-0963">Cytoplasm</keyword>
<dbReference type="InterPro" id="IPR028366">
    <property type="entry name" value="PhoU"/>
</dbReference>
<organism evidence="11 12">
    <name type="scientific">Lampropedia hyalina DSM 16112</name>
    <dbReference type="NCBI Taxonomy" id="1122156"/>
    <lineage>
        <taxon>Bacteria</taxon>
        <taxon>Pseudomonadati</taxon>
        <taxon>Pseudomonadota</taxon>
        <taxon>Betaproteobacteria</taxon>
        <taxon>Burkholderiales</taxon>
        <taxon>Comamonadaceae</taxon>
        <taxon>Lampropedia</taxon>
    </lineage>
</organism>
<name>A0A1M4YBZ6_9BURK</name>
<evidence type="ECO:0000313" key="11">
    <source>
        <dbReference type="EMBL" id="SHF03128.1"/>
    </source>
</evidence>
<dbReference type="Gene3D" id="1.20.58.220">
    <property type="entry name" value="Phosphate transport system protein phou homolog 2, domain 2"/>
    <property type="match status" value="2"/>
</dbReference>
<dbReference type="Proteomes" id="UP000184327">
    <property type="component" value="Unassembled WGS sequence"/>
</dbReference>
<keyword evidence="6 8" id="KW-0592">Phosphate transport</keyword>
<dbReference type="Pfam" id="PF01895">
    <property type="entry name" value="PhoU"/>
    <property type="match status" value="2"/>
</dbReference>
<keyword evidence="4 8" id="KW-0813">Transport</keyword>
<comment type="subcellular location">
    <subcellularLocation>
        <location evidence="1 8">Cytoplasm</location>
    </subcellularLocation>
</comment>
<evidence type="ECO:0000256" key="7">
    <source>
        <dbReference type="ARBA" id="ARBA00056181"/>
    </source>
</evidence>
<dbReference type="GO" id="GO:0005737">
    <property type="term" value="C:cytoplasm"/>
    <property type="evidence" value="ECO:0007669"/>
    <property type="project" value="UniProtKB-SubCell"/>
</dbReference>
<dbReference type="AlphaFoldDB" id="A0A1M4YBZ6"/>
<dbReference type="GO" id="GO:0045936">
    <property type="term" value="P:negative regulation of phosphate metabolic process"/>
    <property type="evidence" value="ECO:0007669"/>
    <property type="project" value="InterPro"/>
</dbReference>
<dbReference type="GO" id="GO:0006817">
    <property type="term" value="P:phosphate ion transport"/>
    <property type="evidence" value="ECO:0007669"/>
    <property type="project" value="UniProtKB-KW"/>
</dbReference>
<dbReference type="STRING" id="1122156.SAMN02745117_01226"/>
<proteinExistence type="inferred from homology"/>
<evidence type="ECO:0000256" key="8">
    <source>
        <dbReference type="PIRNR" id="PIRNR003107"/>
    </source>
</evidence>
<comment type="function">
    <text evidence="7 8">Plays a role in the regulation of phosphate uptake.</text>
</comment>
<reference evidence="11 12" key="1">
    <citation type="submission" date="2016-11" db="EMBL/GenBank/DDBJ databases">
        <authorList>
            <person name="Jaros S."/>
            <person name="Januszkiewicz K."/>
            <person name="Wedrychowicz H."/>
        </authorList>
    </citation>
    <scope>NUCLEOTIDE SEQUENCE [LARGE SCALE GENOMIC DNA]</scope>
    <source>
        <strain evidence="11 12">DSM 16112</strain>
    </source>
</reference>
<dbReference type="PIRSF" id="PIRSF003107">
    <property type="entry name" value="PhoU"/>
    <property type="match status" value="1"/>
</dbReference>
<dbReference type="SUPFAM" id="SSF109755">
    <property type="entry name" value="PhoU-like"/>
    <property type="match status" value="1"/>
</dbReference>
<dbReference type="FunFam" id="1.20.58.220:FF:000004">
    <property type="entry name" value="Phosphate-specific transport system accessory protein PhoU"/>
    <property type="match status" value="1"/>
</dbReference>
<dbReference type="InterPro" id="IPR038078">
    <property type="entry name" value="PhoU-like_sf"/>
</dbReference>
<dbReference type="RefSeq" id="WP_073355817.1">
    <property type="nucleotide sequence ID" value="NZ_FQUZ01000011.1"/>
</dbReference>
<dbReference type="NCBIfam" id="TIGR02135">
    <property type="entry name" value="phoU_full"/>
    <property type="match status" value="1"/>
</dbReference>
<comment type="similarity">
    <text evidence="2 8">Belongs to the PhoU family.</text>
</comment>
<dbReference type="PANTHER" id="PTHR42930:SF3">
    <property type="entry name" value="PHOSPHATE-SPECIFIC TRANSPORT SYSTEM ACCESSORY PROTEIN PHOU"/>
    <property type="match status" value="1"/>
</dbReference>